<evidence type="ECO:0000256" key="1">
    <source>
        <dbReference type="SAM" id="MobiDB-lite"/>
    </source>
</evidence>
<sequence>MKNNTQLAIATLAVATLATVSFLVTPASAKDKAEKHAKHATTTSAVAAAALLGSVPEQAPAPKPGHSDSTPGVAWKTIGGTVKAIQGETYTVEDYEGIQIKLRVGKSTKHLRGDKKVGDTIRAEITQGGFANSIQ</sequence>
<accession>A0ABM8QCM1</accession>
<organism evidence="3 4">
    <name type="scientific">Nitrospira defluvii</name>
    <dbReference type="NCBI Taxonomy" id="330214"/>
    <lineage>
        <taxon>Bacteria</taxon>
        <taxon>Pseudomonadati</taxon>
        <taxon>Nitrospirota</taxon>
        <taxon>Nitrospiria</taxon>
        <taxon>Nitrospirales</taxon>
        <taxon>Nitrospiraceae</taxon>
        <taxon>Nitrospira</taxon>
    </lineage>
</organism>
<comment type="caution">
    <text evidence="3">The sequence shown here is derived from an EMBL/GenBank/DDBJ whole genome shotgun (WGS) entry which is preliminary data.</text>
</comment>
<feature type="chain" id="PRO_5047316184" description="DUF5666 domain-containing protein" evidence="2">
    <location>
        <begin position="30"/>
        <end position="135"/>
    </location>
</feature>
<keyword evidence="2" id="KW-0732">Signal</keyword>
<dbReference type="RefSeq" id="WP_213040092.1">
    <property type="nucleotide sequence ID" value="NZ_CAJNBJ010000001.1"/>
</dbReference>
<feature type="region of interest" description="Disordered" evidence="1">
    <location>
        <begin position="54"/>
        <end position="73"/>
    </location>
</feature>
<evidence type="ECO:0000256" key="2">
    <source>
        <dbReference type="SAM" id="SignalP"/>
    </source>
</evidence>
<evidence type="ECO:0000313" key="3">
    <source>
        <dbReference type="EMBL" id="CAE6689636.1"/>
    </source>
</evidence>
<reference evidence="3 4" key="1">
    <citation type="submission" date="2021-02" db="EMBL/GenBank/DDBJ databases">
        <authorList>
            <person name="Han P."/>
        </authorList>
    </citation>
    <scope>NUCLEOTIDE SEQUENCE [LARGE SCALE GENOMIC DNA]</scope>
    <source>
        <strain evidence="3">Candidatus Nitrospira sp. ZN2</strain>
    </source>
</reference>
<name>A0ABM8QCM1_9BACT</name>
<protein>
    <recommendedName>
        <fullName evidence="5">DUF5666 domain-containing protein</fullName>
    </recommendedName>
</protein>
<evidence type="ECO:0000313" key="4">
    <source>
        <dbReference type="Proteomes" id="UP000675880"/>
    </source>
</evidence>
<keyword evidence="4" id="KW-1185">Reference proteome</keyword>
<dbReference type="Proteomes" id="UP000675880">
    <property type="component" value="Unassembled WGS sequence"/>
</dbReference>
<dbReference type="EMBL" id="CAJNBJ010000001">
    <property type="protein sequence ID" value="CAE6689636.1"/>
    <property type="molecule type" value="Genomic_DNA"/>
</dbReference>
<feature type="signal peptide" evidence="2">
    <location>
        <begin position="1"/>
        <end position="29"/>
    </location>
</feature>
<gene>
    <name evidence="3" type="ORF">NSPZN2_10155</name>
</gene>
<proteinExistence type="predicted"/>
<evidence type="ECO:0008006" key="5">
    <source>
        <dbReference type="Google" id="ProtNLM"/>
    </source>
</evidence>